<dbReference type="InterPro" id="IPR043128">
    <property type="entry name" value="Rev_trsase/Diguanyl_cyclase"/>
</dbReference>
<dbReference type="CDD" id="cd01949">
    <property type="entry name" value="GGDEF"/>
    <property type="match status" value="1"/>
</dbReference>
<evidence type="ECO:0000256" key="2">
    <source>
        <dbReference type="ARBA" id="ARBA00034247"/>
    </source>
</evidence>
<dbReference type="PANTHER" id="PTHR45138:SF9">
    <property type="entry name" value="DIGUANYLATE CYCLASE DGCM-RELATED"/>
    <property type="match status" value="1"/>
</dbReference>
<proteinExistence type="predicted"/>
<feature type="transmembrane region" description="Helical" evidence="3">
    <location>
        <begin position="152"/>
        <end position="175"/>
    </location>
</feature>
<feature type="transmembrane region" description="Helical" evidence="3">
    <location>
        <begin position="91"/>
        <end position="110"/>
    </location>
</feature>
<gene>
    <name evidence="5" type="ORF">ICI42_05135</name>
</gene>
<name>A0A8J6PUG6_9HYPH</name>
<evidence type="ECO:0000313" key="6">
    <source>
        <dbReference type="Proteomes" id="UP000643405"/>
    </source>
</evidence>
<keyword evidence="3" id="KW-1133">Transmembrane helix</keyword>
<dbReference type="EC" id="2.7.7.65" evidence="1"/>
<dbReference type="SMART" id="SM00267">
    <property type="entry name" value="GGDEF"/>
    <property type="match status" value="1"/>
</dbReference>
<keyword evidence="3" id="KW-0472">Membrane</keyword>
<dbReference type="InterPro" id="IPR029787">
    <property type="entry name" value="Nucleotide_cyclase"/>
</dbReference>
<feature type="transmembrane region" description="Helical" evidence="3">
    <location>
        <begin position="195"/>
        <end position="213"/>
    </location>
</feature>
<feature type="transmembrane region" description="Helical" evidence="3">
    <location>
        <begin position="6"/>
        <end position="27"/>
    </location>
</feature>
<dbReference type="SUPFAM" id="SSF55073">
    <property type="entry name" value="Nucleotide cyclase"/>
    <property type="match status" value="1"/>
</dbReference>
<dbReference type="Proteomes" id="UP000643405">
    <property type="component" value="Unassembled WGS sequence"/>
</dbReference>
<evidence type="ECO:0000259" key="4">
    <source>
        <dbReference type="PROSITE" id="PS50887"/>
    </source>
</evidence>
<feature type="transmembrane region" description="Helical" evidence="3">
    <location>
        <begin position="122"/>
        <end position="140"/>
    </location>
</feature>
<dbReference type="InterPro" id="IPR050469">
    <property type="entry name" value="Diguanylate_Cyclase"/>
</dbReference>
<feature type="transmembrane region" description="Helical" evidence="3">
    <location>
        <begin position="34"/>
        <end position="51"/>
    </location>
</feature>
<dbReference type="AlphaFoldDB" id="A0A8J6PUG6"/>
<dbReference type="RefSeq" id="WP_188163416.1">
    <property type="nucleotide sequence ID" value="NZ_JACVVX010000001.1"/>
</dbReference>
<dbReference type="Gene3D" id="3.30.70.270">
    <property type="match status" value="1"/>
</dbReference>
<keyword evidence="3" id="KW-0812">Transmembrane</keyword>
<protein>
    <recommendedName>
        <fullName evidence="1">diguanylate cyclase</fullName>
        <ecNumber evidence="1">2.7.7.65</ecNumber>
    </recommendedName>
</protein>
<comment type="catalytic activity">
    <reaction evidence="2">
        <text>2 GTP = 3',3'-c-di-GMP + 2 diphosphate</text>
        <dbReference type="Rhea" id="RHEA:24898"/>
        <dbReference type="ChEBI" id="CHEBI:33019"/>
        <dbReference type="ChEBI" id="CHEBI:37565"/>
        <dbReference type="ChEBI" id="CHEBI:58805"/>
        <dbReference type="EC" id="2.7.7.65"/>
    </reaction>
</comment>
<dbReference type="GO" id="GO:0052621">
    <property type="term" value="F:diguanylate cyclase activity"/>
    <property type="evidence" value="ECO:0007669"/>
    <property type="project" value="UniProtKB-EC"/>
</dbReference>
<dbReference type="PANTHER" id="PTHR45138">
    <property type="entry name" value="REGULATORY COMPONENTS OF SENSORY TRANSDUCTION SYSTEM"/>
    <property type="match status" value="1"/>
</dbReference>
<organism evidence="5 6">
    <name type="scientific">Oryzicola mucosus</name>
    <dbReference type="NCBI Taxonomy" id="2767425"/>
    <lineage>
        <taxon>Bacteria</taxon>
        <taxon>Pseudomonadati</taxon>
        <taxon>Pseudomonadota</taxon>
        <taxon>Alphaproteobacteria</taxon>
        <taxon>Hyphomicrobiales</taxon>
        <taxon>Phyllobacteriaceae</taxon>
        <taxon>Oryzicola</taxon>
    </lineage>
</organism>
<feature type="domain" description="GGDEF" evidence="4">
    <location>
        <begin position="254"/>
        <end position="386"/>
    </location>
</feature>
<reference evidence="5" key="1">
    <citation type="submission" date="2020-09" db="EMBL/GenBank/DDBJ databases">
        <title>Genome seq and assembly of Tianweitania sp.</title>
        <authorList>
            <person name="Chhetri G."/>
        </authorList>
    </citation>
    <scope>NUCLEOTIDE SEQUENCE</scope>
    <source>
        <strain evidence="5">Rool2</strain>
    </source>
</reference>
<dbReference type="EMBL" id="JACVVX010000001">
    <property type="protein sequence ID" value="MBD0414032.1"/>
    <property type="molecule type" value="Genomic_DNA"/>
</dbReference>
<feature type="transmembrane region" description="Helical" evidence="3">
    <location>
        <begin position="63"/>
        <end position="84"/>
    </location>
</feature>
<evidence type="ECO:0000256" key="3">
    <source>
        <dbReference type="SAM" id="Phobius"/>
    </source>
</evidence>
<dbReference type="InterPro" id="IPR000160">
    <property type="entry name" value="GGDEF_dom"/>
</dbReference>
<dbReference type="PROSITE" id="PS50887">
    <property type="entry name" value="GGDEF"/>
    <property type="match status" value="1"/>
</dbReference>
<dbReference type="NCBIfam" id="TIGR00254">
    <property type="entry name" value="GGDEF"/>
    <property type="match status" value="1"/>
</dbReference>
<dbReference type="FunFam" id="3.30.70.270:FF:000001">
    <property type="entry name" value="Diguanylate cyclase domain protein"/>
    <property type="match status" value="1"/>
</dbReference>
<keyword evidence="6" id="KW-1185">Reference proteome</keyword>
<evidence type="ECO:0000313" key="5">
    <source>
        <dbReference type="EMBL" id="MBD0414032.1"/>
    </source>
</evidence>
<evidence type="ECO:0000256" key="1">
    <source>
        <dbReference type="ARBA" id="ARBA00012528"/>
    </source>
</evidence>
<sequence>MSGAEFILTINLCGAALLAGAFFGIALYDKRRGAACWFAFAYLLGMVYTVLEFVTPLFANGRYVFTVAFAAFLATTISLTIGLARKYHVRFPLWATAPFFAVCVVLVYLFEDMERTSIIRMMAYQLPFTIMQIAGAIVVLRSSFRRDTFDYLLVGLFFASGLQFAAKPFVALYFGDSGMDTAGYLQSNYAMVSQSLGTIFSLAIALMLLVILMRDVLSEATMRSETDTLSGLLNRRGFERRASETIHNALAKSLYVSMVACDLDHFKVINDTFGHAAGDRVIQAFSQFLSASSPGSHILGRLGGEEFAVILPGTPLSSARLFAEGIRVAFAGMAIDGLPQGQRFTASFGVAELAERESLYELTMRADSALYDAKNSGRDCVRVSATPQSAGNLIYPFGNKPPAI</sequence>
<accession>A0A8J6PUG6</accession>
<comment type="caution">
    <text evidence="5">The sequence shown here is derived from an EMBL/GenBank/DDBJ whole genome shotgun (WGS) entry which is preliminary data.</text>
</comment>
<dbReference type="Pfam" id="PF00990">
    <property type="entry name" value="GGDEF"/>
    <property type="match status" value="1"/>
</dbReference>